<dbReference type="NCBIfam" id="NF005089">
    <property type="entry name" value="PRK06522.1-4"/>
    <property type="match status" value="1"/>
</dbReference>
<keyword evidence="10" id="KW-1185">Reference proteome</keyword>
<evidence type="ECO:0000256" key="2">
    <source>
        <dbReference type="ARBA" id="ARBA00013014"/>
    </source>
</evidence>
<keyword evidence="4" id="KW-0566">Pantothenate biosynthesis</keyword>
<organism evidence="9 10">
    <name type="scientific">Pseudaquabacterium rugosum</name>
    <dbReference type="NCBI Taxonomy" id="2984194"/>
    <lineage>
        <taxon>Bacteria</taxon>
        <taxon>Pseudomonadati</taxon>
        <taxon>Pseudomonadota</taxon>
        <taxon>Betaproteobacteria</taxon>
        <taxon>Burkholderiales</taxon>
        <taxon>Sphaerotilaceae</taxon>
        <taxon>Pseudaquabacterium</taxon>
    </lineage>
</organism>
<dbReference type="InterPro" id="IPR036291">
    <property type="entry name" value="NAD(P)-bd_dom_sf"/>
</dbReference>
<sequence>MSETRVCIVGAGAIGGFIGTRLAAAGRARVSALARGATLAALREHGWRLRMGGQLIQAHAIASDEPAALGPQDLVIIAVKGQALGEVAARIAPLLAPHTRVLPAMNGVPWWFGAAVPALADAPLDSVDPGGRIARAIPLAQVLGCVVHASTAQPEPGLVQHAMGQGLIVGEPAGGSSGRAQQTVDLLAHAGFEATLSTDIRSALWYKLWGNLTMNPVSALTGATIDRVLADPLVRDFCSAAMAEAQTIGARIACPIDQTPEDRHAVTARLGAFRTSMLQDADAGRPIELDAIVGAVREIGLRLAIPTPHVDALLGLTRLFGRVQGLYPEVLRATQPDTGIGLSTCSLPAVAGPECNISPSSKVRR</sequence>
<dbReference type="Proteomes" id="UP001368500">
    <property type="component" value="Unassembled WGS sequence"/>
</dbReference>
<evidence type="ECO:0000256" key="5">
    <source>
        <dbReference type="ARBA" id="ARBA00032024"/>
    </source>
</evidence>
<dbReference type="GO" id="GO:0008677">
    <property type="term" value="F:2-dehydropantoate 2-reductase activity"/>
    <property type="evidence" value="ECO:0007669"/>
    <property type="project" value="UniProtKB-EC"/>
</dbReference>
<dbReference type="InterPro" id="IPR013752">
    <property type="entry name" value="KPA_reductase"/>
</dbReference>
<feature type="domain" description="Ketopantoate reductase N-terminal" evidence="7">
    <location>
        <begin position="6"/>
        <end position="171"/>
    </location>
</feature>
<comment type="catalytic activity">
    <reaction evidence="6">
        <text>(R)-pantoate + NADP(+) = 2-dehydropantoate + NADPH + H(+)</text>
        <dbReference type="Rhea" id="RHEA:16233"/>
        <dbReference type="ChEBI" id="CHEBI:11561"/>
        <dbReference type="ChEBI" id="CHEBI:15378"/>
        <dbReference type="ChEBI" id="CHEBI:15980"/>
        <dbReference type="ChEBI" id="CHEBI:57783"/>
        <dbReference type="ChEBI" id="CHEBI:58349"/>
        <dbReference type="EC" id="1.1.1.169"/>
    </reaction>
</comment>
<comment type="caution">
    <text evidence="9">The sequence shown here is derived from an EMBL/GenBank/DDBJ whole genome shotgun (WGS) entry which is preliminary data.</text>
</comment>
<keyword evidence="9" id="KW-0560">Oxidoreductase</keyword>
<dbReference type="InterPro" id="IPR051402">
    <property type="entry name" value="KPR-Related"/>
</dbReference>
<dbReference type="InterPro" id="IPR008927">
    <property type="entry name" value="6-PGluconate_DH-like_C_sf"/>
</dbReference>
<reference evidence="9 10" key="1">
    <citation type="submission" date="2024-04" db="EMBL/GenBank/DDBJ databases">
        <title>Novel species of the genus Ideonella isolated from streams.</title>
        <authorList>
            <person name="Lu H."/>
        </authorList>
    </citation>
    <scope>NUCLEOTIDE SEQUENCE [LARGE SCALE GENOMIC DNA]</scope>
    <source>
        <strain evidence="9 10">BYS139W</strain>
    </source>
</reference>
<evidence type="ECO:0000313" key="9">
    <source>
        <dbReference type="EMBL" id="MEK8025926.1"/>
    </source>
</evidence>
<feature type="domain" description="Ketopantoate reductase C-terminal" evidence="8">
    <location>
        <begin position="199"/>
        <end position="318"/>
    </location>
</feature>
<dbReference type="EC" id="1.1.1.169" evidence="2"/>
<dbReference type="EMBL" id="JBBUTF010000006">
    <property type="protein sequence ID" value="MEK8025926.1"/>
    <property type="molecule type" value="Genomic_DNA"/>
</dbReference>
<dbReference type="SUPFAM" id="SSF48179">
    <property type="entry name" value="6-phosphogluconate dehydrogenase C-terminal domain-like"/>
    <property type="match status" value="1"/>
</dbReference>
<accession>A0ABU9B876</accession>
<evidence type="ECO:0000259" key="8">
    <source>
        <dbReference type="Pfam" id="PF08546"/>
    </source>
</evidence>
<dbReference type="PANTHER" id="PTHR21708">
    <property type="entry name" value="PROBABLE 2-DEHYDROPANTOATE 2-REDUCTASE"/>
    <property type="match status" value="1"/>
</dbReference>
<dbReference type="Pfam" id="PF02558">
    <property type="entry name" value="ApbA"/>
    <property type="match status" value="1"/>
</dbReference>
<dbReference type="Gene3D" id="1.10.1040.10">
    <property type="entry name" value="N-(1-d-carboxylethyl)-l-norvaline Dehydrogenase, domain 2"/>
    <property type="match status" value="1"/>
</dbReference>
<evidence type="ECO:0000256" key="1">
    <source>
        <dbReference type="ARBA" id="ARBA00004994"/>
    </source>
</evidence>
<gene>
    <name evidence="9" type="ORF">AACH11_08125</name>
</gene>
<dbReference type="Pfam" id="PF08546">
    <property type="entry name" value="ApbA_C"/>
    <property type="match status" value="1"/>
</dbReference>
<dbReference type="PANTHER" id="PTHR21708:SF45">
    <property type="entry name" value="2-DEHYDROPANTOATE 2-REDUCTASE"/>
    <property type="match status" value="1"/>
</dbReference>
<dbReference type="InterPro" id="IPR013332">
    <property type="entry name" value="KPR_N"/>
</dbReference>
<protein>
    <recommendedName>
        <fullName evidence="3">2-dehydropantoate 2-reductase</fullName>
        <ecNumber evidence="2">1.1.1.169</ecNumber>
    </recommendedName>
    <alternativeName>
        <fullName evidence="5">Ketopantoate reductase</fullName>
    </alternativeName>
</protein>
<evidence type="ECO:0000256" key="6">
    <source>
        <dbReference type="ARBA" id="ARBA00048793"/>
    </source>
</evidence>
<dbReference type="InterPro" id="IPR013328">
    <property type="entry name" value="6PGD_dom2"/>
</dbReference>
<evidence type="ECO:0000256" key="3">
    <source>
        <dbReference type="ARBA" id="ARBA00019465"/>
    </source>
</evidence>
<evidence type="ECO:0000313" key="10">
    <source>
        <dbReference type="Proteomes" id="UP001368500"/>
    </source>
</evidence>
<evidence type="ECO:0000256" key="4">
    <source>
        <dbReference type="ARBA" id="ARBA00022655"/>
    </source>
</evidence>
<proteinExistence type="predicted"/>
<dbReference type="SUPFAM" id="SSF51735">
    <property type="entry name" value="NAD(P)-binding Rossmann-fold domains"/>
    <property type="match status" value="1"/>
</dbReference>
<evidence type="ECO:0000259" key="7">
    <source>
        <dbReference type="Pfam" id="PF02558"/>
    </source>
</evidence>
<comment type="pathway">
    <text evidence="1">Cofactor biosynthesis; (R)-pantothenate biosynthesis; (R)-pantoate from 3-methyl-2-oxobutanoate: step 2/2.</text>
</comment>
<name>A0ABU9B876_9BURK</name>
<dbReference type="RefSeq" id="WP_341373711.1">
    <property type="nucleotide sequence ID" value="NZ_JBBUTF010000006.1"/>
</dbReference>
<dbReference type="Gene3D" id="3.40.50.720">
    <property type="entry name" value="NAD(P)-binding Rossmann-like Domain"/>
    <property type="match status" value="1"/>
</dbReference>